<feature type="region of interest" description="Disordered" evidence="3">
    <location>
        <begin position="596"/>
        <end position="622"/>
    </location>
</feature>
<dbReference type="Gene3D" id="3.10.110.10">
    <property type="entry name" value="Ubiquitin Conjugating Enzyme"/>
    <property type="match status" value="1"/>
</dbReference>
<accession>A0A9P8HZG3</accession>
<organism evidence="5 6">
    <name type="scientific">Glutinoglossum americanum</name>
    <dbReference type="NCBI Taxonomy" id="1670608"/>
    <lineage>
        <taxon>Eukaryota</taxon>
        <taxon>Fungi</taxon>
        <taxon>Dikarya</taxon>
        <taxon>Ascomycota</taxon>
        <taxon>Pezizomycotina</taxon>
        <taxon>Geoglossomycetes</taxon>
        <taxon>Geoglossales</taxon>
        <taxon>Geoglossaceae</taxon>
        <taxon>Glutinoglossum</taxon>
    </lineage>
</organism>
<feature type="compositionally biased region" description="Polar residues" evidence="3">
    <location>
        <begin position="755"/>
        <end position="777"/>
    </location>
</feature>
<feature type="compositionally biased region" description="Acidic residues" evidence="3">
    <location>
        <begin position="670"/>
        <end position="679"/>
    </location>
</feature>
<dbReference type="InterPro" id="IPR057735">
    <property type="entry name" value="UBE2O-like_tSH3-B"/>
</dbReference>
<evidence type="ECO:0000256" key="1">
    <source>
        <dbReference type="ARBA" id="ARBA00022679"/>
    </source>
</evidence>
<feature type="region of interest" description="Disordered" evidence="3">
    <location>
        <begin position="666"/>
        <end position="800"/>
    </location>
</feature>
<dbReference type="InterPro" id="IPR000608">
    <property type="entry name" value="UBC"/>
</dbReference>
<evidence type="ECO:0000256" key="2">
    <source>
        <dbReference type="ARBA" id="ARBA00022786"/>
    </source>
</evidence>
<feature type="region of interest" description="Disordered" evidence="3">
    <location>
        <begin position="123"/>
        <end position="145"/>
    </location>
</feature>
<evidence type="ECO:0000259" key="4">
    <source>
        <dbReference type="PROSITE" id="PS50127"/>
    </source>
</evidence>
<dbReference type="PANTHER" id="PTHR46116">
    <property type="entry name" value="(E3-INDEPENDENT) E2 UBIQUITIN-CONJUGATING ENZYME"/>
    <property type="match status" value="1"/>
</dbReference>
<dbReference type="GO" id="GO:0061631">
    <property type="term" value="F:ubiquitin conjugating enzyme activity"/>
    <property type="evidence" value="ECO:0007669"/>
    <property type="project" value="TreeGrafter"/>
</dbReference>
<dbReference type="CDD" id="cd23837">
    <property type="entry name" value="UBCc_UBE2O"/>
    <property type="match status" value="1"/>
</dbReference>
<gene>
    <name evidence="5" type="ORF">FGG08_002834</name>
</gene>
<dbReference type="InterPro" id="IPR016135">
    <property type="entry name" value="UBQ-conjugating_enzyme/RWD"/>
</dbReference>
<dbReference type="PROSITE" id="PS50127">
    <property type="entry name" value="UBC_2"/>
    <property type="match status" value="1"/>
</dbReference>
<protein>
    <recommendedName>
        <fullName evidence="4">UBC core domain-containing protein</fullName>
    </recommendedName>
</protein>
<dbReference type="Pfam" id="PF23046">
    <property type="entry name" value="tSH3-B_UBE2O"/>
    <property type="match status" value="1"/>
</dbReference>
<dbReference type="SMART" id="SM00212">
    <property type="entry name" value="UBCc"/>
    <property type="match status" value="1"/>
</dbReference>
<feature type="domain" description="UBC core" evidence="4">
    <location>
        <begin position="831"/>
        <end position="995"/>
    </location>
</feature>
<evidence type="ECO:0000313" key="6">
    <source>
        <dbReference type="Proteomes" id="UP000698800"/>
    </source>
</evidence>
<dbReference type="Pfam" id="PF00179">
    <property type="entry name" value="UQ_con"/>
    <property type="match status" value="1"/>
</dbReference>
<evidence type="ECO:0000256" key="3">
    <source>
        <dbReference type="SAM" id="MobiDB-lite"/>
    </source>
</evidence>
<feature type="compositionally biased region" description="Acidic residues" evidence="3">
    <location>
        <begin position="695"/>
        <end position="709"/>
    </location>
</feature>
<reference evidence="5" key="1">
    <citation type="submission" date="2021-03" db="EMBL/GenBank/DDBJ databases">
        <title>Comparative genomics and phylogenomic investigation of the class Geoglossomycetes provide insights into ecological specialization and systematics.</title>
        <authorList>
            <person name="Melie T."/>
            <person name="Pirro S."/>
            <person name="Miller A.N."/>
            <person name="Quandt A."/>
        </authorList>
    </citation>
    <scope>NUCLEOTIDE SEQUENCE</scope>
    <source>
        <strain evidence="5">GBOQ0MN5Z8</strain>
    </source>
</reference>
<name>A0A9P8HZG3_9PEZI</name>
<evidence type="ECO:0000313" key="5">
    <source>
        <dbReference type="EMBL" id="KAH0542786.1"/>
    </source>
</evidence>
<dbReference type="FunFam" id="3.10.110.10:FF:000094">
    <property type="entry name" value="Probable ubiquitin-conjugating enzyme E2 23"/>
    <property type="match status" value="1"/>
</dbReference>
<dbReference type="AlphaFoldDB" id="A0A9P8HZG3"/>
<dbReference type="EMBL" id="JAGHQL010000046">
    <property type="protein sequence ID" value="KAH0542786.1"/>
    <property type="molecule type" value="Genomic_DNA"/>
</dbReference>
<comment type="caution">
    <text evidence="5">The sequence shown here is derived from an EMBL/GenBank/DDBJ whole genome shotgun (WGS) entry which is preliminary data.</text>
</comment>
<keyword evidence="1" id="KW-0808">Transferase</keyword>
<dbReference type="PANTHER" id="PTHR46116:SF15">
    <property type="entry name" value="(E3-INDEPENDENT) E2 UBIQUITIN-CONJUGATING ENZYME"/>
    <property type="match status" value="1"/>
</dbReference>
<sequence length="1091" mass="119052">MARCFAAFPLTNSRSKIEDHGPPVPPTYALSYDEGMGSLEFANFKRTGIPPRNYVLIAFCNPAHGYALFNRSKITLLDRYLHFGQVVKRNMTDAMSGTITRLRTELTLRPSFPGLMLGDRLPSVPPVERPSTSESARASWLTGEKTPANDTDECLLEMIPAEELVLAHEFMEGDYIIYNSWLGSVEDVIEEVTIQLGNGGVVVVEDPTKLGFPILAGSIRRPSGITAASLSSLLRQKAVPADRVSVGQYVVTSKGNLRRGTWKYGAYNPSITPHGYVVDVRATCIEVLWHGQNPMVPGRFVPVPQPPAELNSDILNSGQVRRYDSGRMPRTSLGAELPGLAHMPEIQSGDRVRFKDLAGAVMKYDGSTRAADGRPCGKVVKIPRTMSQGYDVNTFVVIETKSVVNVLWQDLTETKENGTALVPYQNTDDHDVWPGEIVAIKEEANSSFADGVRTGGSPGDGDSPIIRPKRVGVVQSVNSLERMAKVRWFINPELEMIGKSFPFFILPGSKLGELSHTVEDVSLYELSADPALPISRGDFVLVAPPFDLSKVPINDSLANLSNIMEGAVTTPSTYPAEAWQPWLADVDRMPRQMQTPNFADTYTSGGGSGHRSSHSSGRMDPTISGNTPIDWFGEVVDLRLDGLATVRLGALDQVKDITVSVERLTVVDPTEGDDSEDNEGSSVDGGEGSCWSSLDPEESNPEEVMEVEYEGGQRWDSDGDEEMWTTETEDEADESLDVIMTDGDTGSNPAIAPETSWSNANEDSTTPSLQIANSQLPDTLGSGIMEPQTLSTPEARPLSAHPNQPAQFAVLDSNPPTDHAFIGKSVDIPAGNARRIRKEHKILENSLPNGIFVRTWESRIDLLRVLIIGPRNTPYELAPFVLDFQFGSTFPASPPLTHFHSWTNGIGRINPNLYEDGKVCLSLLGTWPGQSKNEAWSSTQSSMLQVLVSLMGLVLVKEPFYNEAGFDILLGAEETIINSALYTEKAFVLARGFVKHALTHPIQGLEDVIRSLYLQDQHDGSNLLREVIQQCKSIIYLTEHSRALHGTPMMPSEGGAAKLSAGALVLLKRNLTALEEVRAKFVSPASVGATN</sequence>
<dbReference type="SUPFAM" id="SSF54495">
    <property type="entry name" value="UBC-like"/>
    <property type="match status" value="1"/>
</dbReference>
<dbReference type="Proteomes" id="UP000698800">
    <property type="component" value="Unassembled WGS sequence"/>
</dbReference>
<keyword evidence="6" id="KW-1185">Reference proteome</keyword>
<proteinExistence type="predicted"/>
<feature type="compositionally biased region" description="Acidic residues" evidence="3">
    <location>
        <begin position="718"/>
        <end position="736"/>
    </location>
</feature>
<dbReference type="OrthoDB" id="47801at2759"/>
<keyword evidence="2" id="KW-0833">Ubl conjugation pathway</keyword>